<dbReference type="AlphaFoldDB" id="A0A377HPQ6"/>
<dbReference type="EMBL" id="UGHD01000002">
    <property type="protein sequence ID" value="STO58074.1"/>
    <property type="molecule type" value="Genomic_DNA"/>
</dbReference>
<dbReference type="Gene3D" id="3.30.1460.30">
    <property type="entry name" value="YgaC/TfoX-N like chaperone"/>
    <property type="match status" value="1"/>
</dbReference>
<dbReference type="STRING" id="673.AL542_14010"/>
<protein>
    <recommendedName>
        <fullName evidence="3">TfoX N-terminal domain-containing protein</fullName>
    </recommendedName>
</protein>
<evidence type="ECO:0000313" key="1">
    <source>
        <dbReference type="EMBL" id="STO58074.1"/>
    </source>
</evidence>
<dbReference type="KEGG" id="gho:AL542_14010"/>
<dbReference type="GeneID" id="68216225"/>
<dbReference type="SUPFAM" id="SSF159894">
    <property type="entry name" value="YgaC/TfoX-N like"/>
    <property type="match status" value="1"/>
</dbReference>
<gene>
    <name evidence="1" type="ORF">NCTC11645_02489</name>
</gene>
<sequence length="97" mass="10990">MAYDETLTARFRDATAGIKGITEKKMMGGICFLHQGNMIGGADKGRFMFLTMKRTLARHRLKRLKTPKNQQSWRNVPMSSHRLGFASSLPTKACLSW</sequence>
<evidence type="ECO:0000313" key="2">
    <source>
        <dbReference type="Proteomes" id="UP000254512"/>
    </source>
</evidence>
<organism evidence="1 2">
    <name type="scientific">Grimontia hollisae</name>
    <name type="common">Vibrio hollisae</name>
    <dbReference type="NCBI Taxonomy" id="673"/>
    <lineage>
        <taxon>Bacteria</taxon>
        <taxon>Pseudomonadati</taxon>
        <taxon>Pseudomonadota</taxon>
        <taxon>Gammaproteobacteria</taxon>
        <taxon>Vibrionales</taxon>
        <taxon>Vibrionaceae</taxon>
        <taxon>Grimontia</taxon>
    </lineage>
</organism>
<name>A0A377HPQ6_GRIHO</name>
<proteinExistence type="predicted"/>
<dbReference type="Proteomes" id="UP000254512">
    <property type="component" value="Unassembled WGS sequence"/>
</dbReference>
<accession>A0A377HPQ6</accession>
<evidence type="ECO:0008006" key="3">
    <source>
        <dbReference type="Google" id="ProtNLM"/>
    </source>
</evidence>
<reference evidence="1 2" key="1">
    <citation type="submission" date="2018-06" db="EMBL/GenBank/DDBJ databases">
        <authorList>
            <consortium name="Pathogen Informatics"/>
            <person name="Doyle S."/>
        </authorList>
    </citation>
    <scope>NUCLEOTIDE SEQUENCE [LARGE SCALE GENOMIC DNA]</scope>
    <source>
        <strain evidence="1 2">NCTC11645</strain>
    </source>
</reference>
<dbReference type="RefSeq" id="WP_050778537.1">
    <property type="nucleotide sequence ID" value="NZ_CABMOB010000001.1"/>
</dbReference>